<name>A0A2P5CW55_PARAD</name>
<protein>
    <submittedName>
        <fullName evidence="2">Uncharacterized protein</fullName>
    </submittedName>
</protein>
<feature type="compositionally biased region" description="Basic residues" evidence="1">
    <location>
        <begin position="1"/>
        <end position="14"/>
    </location>
</feature>
<feature type="region of interest" description="Disordered" evidence="1">
    <location>
        <begin position="1"/>
        <end position="26"/>
    </location>
</feature>
<evidence type="ECO:0000313" key="2">
    <source>
        <dbReference type="EMBL" id="PON65257.1"/>
    </source>
</evidence>
<organism evidence="2 3">
    <name type="scientific">Parasponia andersonii</name>
    <name type="common">Sponia andersonii</name>
    <dbReference type="NCBI Taxonomy" id="3476"/>
    <lineage>
        <taxon>Eukaryota</taxon>
        <taxon>Viridiplantae</taxon>
        <taxon>Streptophyta</taxon>
        <taxon>Embryophyta</taxon>
        <taxon>Tracheophyta</taxon>
        <taxon>Spermatophyta</taxon>
        <taxon>Magnoliopsida</taxon>
        <taxon>eudicotyledons</taxon>
        <taxon>Gunneridae</taxon>
        <taxon>Pentapetalae</taxon>
        <taxon>rosids</taxon>
        <taxon>fabids</taxon>
        <taxon>Rosales</taxon>
        <taxon>Cannabaceae</taxon>
        <taxon>Parasponia</taxon>
    </lineage>
</organism>
<evidence type="ECO:0000313" key="3">
    <source>
        <dbReference type="Proteomes" id="UP000237105"/>
    </source>
</evidence>
<accession>A0A2P5CW55</accession>
<dbReference type="AlphaFoldDB" id="A0A2P5CW55"/>
<evidence type="ECO:0000256" key="1">
    <source>
        <dbReference type="SAM" id="MobiDB-lite"/>
    </source>
</evidence>
<reference evidence="3" key="1">
    <citation type="submission" date="2016-06" db="EMBL/GenBank/DDBJ databases">
        <title>Parallel loss of symbiosis genes in relatives of nitrogen-fixing non-legume Parasponia.</title>
        <authorList>
            <person name="Van Velzen R."/>
            <person name="Holmer R."/>
            <person name="Bu F."/>
            <person name="Rutten L."/>
            <person name="Van Zeijl A."/>
            <person name="Liu W."/>
            <person name="Santuari L."/>
            <person name="Cao Q."/>
            <person name="Sharma T."/>
            <person name="Shen D."/>
            <person name="Roswanjaya Y."/>
            <person name="Wardhani T."/>
            <person name="Kalhor M.S."/>
            <person name="Jansen J."/>
            <person name="Van den Hoogen J."/>
            <person name="Gungor B."/>
            <person name="Hartog M."/>
            <person name="Hontelez J."/>
            <person name="Verver J."/>
            <person name="Yang W.-C."/>
            <person name="Schijlen E."/>
            <person name="Repin R."/>
            <person name="Schilthuizen M."/>
            <person name="Schranz E."/>
            <person name="Heidstra R."/>
            <person name="Miyata K."/>
            <person name="Fedorova E."/>
            <person name="Kohlen W."/>
            <person name="Bisseling T."/>
            <person name="Smit S."/>
            <person name="Geurts R."/>
        </authorList>
    </citation>
    <scope>NUCLEOTIDE SEQUENCE [LARGE SCALE GENOMIC DNA]</scope>
    <source>
        <strain evidence="3">cv. WU1-14</strain>
    </source>
</reference>
<keyword evidence="3" id="KW-1185">Reference proteome</keyword>
<dbReference type="EMBL" id="JXTB01000089">
    <property type="protein sequence ID" value="PON65257.1"/>
    <property type="molecule type" value="Genomic_DNA"/>
</dbReference>
<comment type="caution">
    <text evidence="2">The sequence shown here is derived from an EMBL/GenBank/DDBJ whole genome shotgun (WGS) entry which is preliminary data.</text>
</comment>
<gene>
    <name evidence="2" type="ORF">PanWU01x14_117740</name>
</gene>
<proteinExistence type="predicted"/>
<dbReference type="Proteomes" id="UP000237105">
    <property type="component" value="Unassembled WGS sequence"/>
</dbReference>
<sequence length="26" mass="2958">MESKTPHTHPHPLKHLAVTHQPISFS</sequence>